<dbReference type="Gene3D" id="1.20.120.520">
    <property type="entry name" value="nmb1532 protein domain like"/>
    <property type="match status" value="1"/>
</dbReference>
<comment type="similarity">
    <text evidence="1">Belongs to the F420H(2)-dependent quinone reductase family.</text>
</comment>
<dbReference type="SUPFAM" id="SSF50475">
    <property type="entry name" value="FMN-binding split barrel"/>
    <property type="match status" value="1"/>
</dbReference>
<dbReference type="InterPro" id="IPR004378">
    <property type="entry name" value="F420H2_quin_Rdtase"/>
</dbReference>
<comment type="caution">
    <text evidence="4">The sequence shown here is derived from an EMBL/GenBank/DDBJ whole genome shotgun (WGS) entry which is preliminary data.</text>
</comment>
<dbReference type="GO" id="GO:0005886">
    <property type="term" value="C:plasma membrane"/>
    <property type="evidence" value="ECO:0007669"/>
    <property type="project" value="TreeGrafter"/>
</dbReference>
<dbReference type="InterPro" id="IPR012349">
    <property type="entry name" value="Split_barrel_FMN-bd"/>
</dbReference>
<evidence type="ECO:0000256" key="2">
    <source>
        <dbReference type="ARBA" id="ARBA00049106"/>
    </source>
</evidence>
<dbReference type="GO" id="GO:0016491">
    <property type="term" value="F:oxidoreductase activity"/>
    <property type="evidence" value="ECO:0007669"/>
    <property type="project" value="InterPro"/>
</dbReference>
<dbReference type="EMBL" id="SLWN01000019">
    <property type="protein sequence ID" value="TCO16832.1"/>
    <property type="molecule type" value="Genomic_DNA"/>
</dbReference>
<name>A0A4R2GYY6_9ACTN</name>
<evidence type="ECO:0000313" key="4">
    <source>
        <dbReference type="EMBL" id="TCO16832.1"/>
    </source>
</evidence>
<dbReference type="PANTHER" id="PTHR39428">
    <property type="entry name" value="F420H(2)-DEPENDENT QUINONE REDUCTASE RV1261C"/>
    <property type="match status" value="1"/>
</dbReference>
<gene>
    <name evidence="4" type="ORF">EV652_11921</name>
</gene>
<dbReference type="GO" id="GO:0070967">
    <property type="term" value="F:coenzyme F420 binding"/>
    <property type="evidence" value="ECO:0007669"/>
    <property type="project" value="TreeGrafter"/>
</dbReference>
<dbReference type="InterPro" id="IPR012312">
    <property type="entry name" value="Hemerythrin-like"/>
</dbReference>
<evidence type="ECO:0000313" key="5">
    <source>
        <dbReference type="Proteomes" id="UP000294508"/>
    </source>
</evidence>
<comment type="catalytic activity">
    <reaction evidence="2">
        <text>oxidized coenzyme F420-(gamma-L-Glu)(n) + a quinol + H(+) = reduced coenzyme F420-(gamma-L-Glu)(n) + a quinone</text>
        <dbReference type="Rhea" id="RHEA:39663"/>
        <dbReference type="Rhea" id="RHEA-COMP:12939"/>
        <dbReference type="Rhea" id="RHEA-COMP:14378"/>
        <dbReference type="ChEBI" id="CHEBI:15378"/>
        <dbReference type="ChEBI" id="CHEBI:24646"/>
        <dbReference type="ChEBI" id="CHEBI:132124"/>
        <dbReference type="ChEBI" id="CHEBI:133980"/>
        <dbReference type="ChEBI" id="CHEBI:139511"/>
    </reaction>
</comment>
<organism evidence="4 5">
    <name type="scientific">Kribbella steppae</name>
    <dbReference type="NCBI Taxonomy" id="2512223"/>
    <lineage>
        <taxon>Bacteria</taxon>
        <taxon>Bacillati</taxon>
        <taxon>Actinomycetota</taxon>
        <taxon>Actinomycetes</taxon>
        <taxon>Propionibacteriales</taxon>
        <taxon>Kribbellaceae</taxon>
        <taxon>Kribbella</taxon>
    </lineage>
</organism>
<dbReference type="PANTHER" id="PTHR39428:SF1">
    <property type="entry name" value="F420H(2)-DEPENDENT QUINONE REDUCTASE RV1261C"/>
    <property type="match status" value="1"/>
</dbReference>
<keyword evidence="5" id="KW-1185">Reference proteome</keyword>
<reference evidence="4 5" key="1">
    <citation type="journal article" date="2015" name="Stand. Genomic Sci.">
        <title>Genomic Encyclopedia of Bacterial and Archaeal Type Strains, Phase III: the genomes of soil and plant-associated and newly described type strains.</title>
        <authorList>
            <person name="Whitman W.B."/>
            <person name="Woyke T."/>
            <person name="Klenk H.P."/>
            <person name="Zhou Y."/>
            <person name="Lilburn T.G."/>
            <person name="Beck B.J."/>
            <person name="De Vos P."/>
            <person name="Vandamme P."/>
            <person name="Eisen J.A."/>
            <person name="Garrity G."/>
            <person name="Hugenholtz P."/>
            <person name="Kyrpides N.C."/>
        </authorList>
    </citation>
    <scope>NUCLEOTIDE SEQUENCE [LARGE SCALE GENOMIC DNA]</scope>
    <source>
        <strain evidence="4 5">VKM Ac-2572</strain>
    </source>
</reference>
<dbReference type="Gene3D" id="2.30.110.10">
    <property type="entry name" value="Electron Transport, Fmn-binding Protein, Chain A"/>
    <property type="match status" value="1"/>
</dbReference>
<feature type="domain" description="Hemerythrin-like" evidence="3">
    <location>
        <begin position="143"/>
        <end position="279"/>
    </location>
</feature>
<dbReference type="Pfam" id="PF01814">
    <property type="entry name" value="Hemerythrin"/>
    <property type="match status" value="1"/>
</dbReference>
<protein>
    <submittedName>
        <fullName evidence="4">Deazaflavin-dependent oxidoreductase (Nitroreductase family)</fullName>
    </submittedName>
</protein>
<dbReference type="NCBIfam" id="TIGR00026">
    <property type="entry name" value="hi_GC_TIGR00026"/>
    <property type="match status" value="1"/>
</dbReference>
<evidence type="ECO:0000259" key="3">
    <source>
        <dbReference type="Pfam" id="PF01814"/>
    </source>
</evidence>
<dbReference type="AlphaFoldDB" id="A0A4R2GYY6"/>
<dbReference type="Proteomes" id="UP000294508">
    <property type="component" value="Unassembled WGS sequence"/>
</dbReference>
<evidence type="ECO:0000256" key="1">
    <source>
        <dbReference type="ARBA" id="ARBA00008710"/>
    </source>
</evidence>
<proteinExistence type="inferred from homology"/>
<accession>A0A4R2GYY6</accession>
<sequence length="282" mass="30653">MDPNREVIDEFRANTGRVTVALGGMFKDAKLLLLTTTGARSGRPSTTPTVYAEDAGRLIIFASNAGRPRSPAWLHNLRANPTVTVEIGDTRYDAIATEIIGAERDRLYDEQATRDPAFAAYQQNTSRVIQVVALTPARVGAATAQLKEIHAGLRKQLADTLAAVDAYLAGDGELPESTSELQRHCLTFCGALHAHHTREDGVFPQLAADFPELKPALDRLTREHEAVAALNTRLTETLDQLTTAPSREVAVHLRGDLHHLAAELEAHYTYEEAHLGPALDAA</sequence>
<dbReference type="Pfam" id="PF04075">
    <property type="entry name" value="F420H2_quin_red"/>
    <property type="match status" value="1"/>
</dbReference>
<dbReference type="RefSeq" id="WP_242002267.1">
    <property type="nucleotide sequence ID" value="NZ_SLWN01000019.1"/>
</dbReference>